<evidence type="ECO:0000259" key="4">
    <source>
        <dbReference type="PROSITE" id="PS01124"/>
    </source>
</evidence>
<name>A0ABN4XBT5_9RHOB</name>
<keyword evidence="6" id="KW-1185">Reference proteome</keyword>
<gene>
    <name evidence="5" type="ORF">BMG03_11365</name>
</gene>
<dbReference type="InterPro" id="IPR037923">
    <property type="entry name" value="HTH-like"/>
</dbReference>
<dbReference type="EMBL" id="CP019437">
    <property type="protein sequence ID" value="AQS49851.1"/>
    <property type="molecule type" value="Genomic_DNA"/>
</dbReference>
<dbReference type="InterPro" id="IPR009057">
    <property type="entry name" value="Homeodomain-like_sf"/>
</dbReference>
<dbReference type="PANTHER" id="PTHR43280">
    <property type="entry name" value="ARAC-FAMILY TRANSCRIPTIONAL REGULATOR"/>
    <property type="match status" value="1"/>
</dbReference>
<dbReference type="PANTHER" id="PTHR43280:SF32">
    <property type="entry name" value="TRANSCRIPTIONAL REGULATORY PROTEIN"/>
    <property type="match status" value="1"/>
</dbReference>
<dbReference type="InterPro" id="IPR018060">
    <property type="entry name" value="HTH_AraC"/>
</dbReference>
<dbReference type="PRINTS" id="PR00032">
    <property type="entry name" value="HTHARAC"/>
</dbReference>
<protein>
    <submittedName>
        <fullName evidence="5">AraC family transcriptional regulator</fullName>
    </submittedName>
</protein>
<dbReference type="Proteomes" id="UP000185622">
    <property type="component" value="Chromosome"/>
</dbReference>
<evidence type="ECO:0000313" key="5">
    <source>
        <dbReference type="EMBL" id="AQS49851.1"/>
    </source>
</evidence>
<sequence>MPTVPREPRLVQIAHLAKGGRWRVEAMRAHSEPCLLWFSRGQGRITLAGVTRGYGPNNAIFIPPGVMHGFEISNQTHGQALFFGRDSDIVLPPAAHHLRIREAIAQGEIGSILEAIQRENESTRPAADRALRSHLGLLSVWLERQIASNASEAIRPSAARRLVTRYAVLVEREYRAGTPVADIARELGVTPTHLSRACRDACGKSALELMQERRLYEARRLLRDTPVPIKEIAQLLGYRSAGYFSRAFQAGTGSTPIAFRRAT</sequence>
<keyword evidence="1" id="KW-0805">Transcription regulation</keyword>
<evidence type="ECO:0000256" key="2">
    <source>
        <dbReference type="ARBA" id="ARBA00023125"/>
    </source>
</evidence>
<dbReference type="Gene3D" id="1.10.10.60">
    <property type="entry name" value="Homeodomain-like"/>
    <property type="match status" value="1"/>
</dbReference>
<reference evidence="5 6" key="1">
    <citation type="submission" date="2017-01" db="EMBL/GenBank/DDBJ databases">
        <title>The complete genome sequence of a sulfur-oxidizing marine bacterium Thioclava sp. 25B10_4T.</title>
        <authorList>
            <person name="Liu Y."/>
            <person name="Lai Q."/>
            <person name="Shao Z."/>
        </authorList>
    </citation>
    <scope>NUCLEOTIDE SEQUENCE [LARGE SCALE GENOMIC DNA]</scope>
    <source>
        <strain evidence="5 6">25B10_4</strain>
    </source>
</reference>
<feature type="domain" description="HTH araC/xylS-type" evidence="4">
    <location>
        <begin position="164"/>
        <end position="262"/>
    </location>
</feature>
<dbReference type="SUPFAM" id="SSF46689">
    <property type="entry name" value="Homeodomain-like"/>
    <property type="match status" value="1"/>
</dbReference>
<dbReference type="Gene3D" id="2.60.120.10">
    <property type="entry name" value="Jelly Rolls"/>
    <property type="match status" value="1"/>
</dbReference>
<dbReference type="InterPro" id="IPR018062">
    <property type="entry name" value="HTH_AraC-typ_CS"/>
</dbReference>
<dbReference type="InterPro" id="IPR014710">
    <property type="entry name" value="RmlC-like_jellyroll"/>
</dbReference>
<evidence type="ECO:0000313" key="6">
    <source>
        <dbReference type="Proteomes" id="UP000185622"/>
    </source>
</evidence>
<accession>A0ABN4XBT5</accession>
<dbReference type="InterPro" id="IPR020449">
    <property type="entry name" value="Tscrpt_reg_AraC-type_HTH"/>
</dbReference>
<dbReference type="SUPFAM" id="SSF51215">
    <property type="entry name" value="Regulatory protein AraC"/>
    <property type="match status" value="1"/>
</dbReference>
<evidence type="ECO:0000256" key="1">
    <source>
        <dbReference type="ARBA" id="ARBA00023015"/>
    </source>
</evidence>
<evidence type="ECO:0000256" key="3">
    <source>
        <dbReference type="ARBA" id="ARBA00023163"/>
    </source>
</evidence>
<dbReference type="PROSITE" id="PS00041">
    <property type="entry name" value="HTH_ARAC_FAMILY_1"/>
    <property type="match status" value="1"/>
</dbReference>
<organism evidence="5 6">
    <name type="scientific">Thioclava nitratireducens</name>
    <dbReference type="NCBI Taxonomy" id="1915078"/>
    <lineage>
        <taxon>Bacteria</taxon>
        <taxon>Pseudomonadati</taxon>
        <taxon>Pseudomonadota</taxon>
        <taxon>Alphaproteobacteria</taxon>
        <taxon>Rhodobacterales</taxon>
        <taxon>Paracoccaceae</taxon>
        <taxon>Thioclava</taxon>
    </lineage>
</organism>
<keyword evidence="3" id="KW-0804">Transcription</keyword>
<dbReference type="Pfam" id="PF12833">
    <property type="entry name" value="HTH_18"/>
    <property type="match status" value="1"/>
</dbReference>
<dbReference type="SMART" id="SM00342">
    <property type="entry name" value="HTH_ARAC"/>
    <property type="match status" value="1"/>
</dbReference>
<keyword evidence="2" id="KW-0238">DNA-binding</keyword>
<proteinExistence type="predicted"/>
<dbReference type="PROSITE" id="PS01124">
    <property type="entry name" value="HTH_ARAC_FAMILY_2"/>
    <property type="match status" value="1"/>
</dbReference>